<reference evidence="1" key="1">
    <citation type="submission" date="2021-06" db="EMBL/GenBank/DDBJ databases">
        <authorList>
            <person name="Kallberg Y."/>
            <person name="Tangrot J."/>
            <person name="Rosling A."/>
        </authorList>
    </citation>
    <scope>NUCLEOTIDE SEQUENCE</scope>
    <source>
        <strain evidence="1">IN212</strain>
    </source>
</reference>
<sequence length="106" mass="11134">MLAGIAVPSGGNDDDAGIVNDDVAFLPIVNDEVDDPVEFPITNKADVSLEFGEIDAFCDVKIVVDYAAVVNVQFPIEFIEFESCLFEFTGGGSIGDNGAGDVAKTD</sequence>
<accession>A0A9N8Z754</accession>
<proteinExistence type="predicted"/>
<gene>
    <name evidence="1" type="ORF">RFULGI_LOCUS1414</name>
</gene>
<keyword evidence="2" id="KW-1185">Reference proteome</keyword>
<comment type="caution">
    <text evidence="1">The sequence shown here is derived from an EMBL/GenBank/DDBJ whole genome shotgun (WGS) entry which is preliminary data.</text>
</comment>
<organism evidence="1 2">
    <name type="scientific">Racocetra fulgida</name>
    <dbReference type="NCBI Taxonomy" id="60492"/>
    <lineage>
        <taxon>Eukaryota</taxon>
        <taxon>Fungi</taxon>
        <taxon>Fungi incertae sedis</taxon>
        <taxon>Mucoromycota</taxon>
        <taxon>Glomeromycotina</taxon>
        <taxon>Glomeromycetes</taxon>
        <taxon>Diversisporales</taxon>
        <taxon>Gigasporaceae</taxon>
        <taxon>Racocetra</taxon>
    </lineage>
</organism>
<protein>
    <submittedName>
        <fullName evidence="1">882_t:CDS:1</fullName>
    </submittedName>
</protein>
<dbReference type="AlphaFoldDB" id="A0A9N8Z754"/>
<dbReference type="Proteomes" id="UP000789396">
    <property type="component" value="Unassembled WGS sequence"/>
</dbReference>
<evidence type="ECO:0000313" key="1">
    <source>
        <dbReference type="EMBL" id="CAG8477998.1"/>
    </source>
</evidence>
<evidence type="ECO:0000313" key="2">
    <source>
        <dbReference type="Proteomes" id="UP000789396"/>
    </source>
</evidence>
<name>A0A9N8Z754_9GLOM</name>
<dbReference type="EMBL" id="CAJVPZ010000857">
    <property type="protein sequence ID" value="CAG8477998.1"/>
    <property type="molecule type" value="Genomic_DNA"/>
</dbReference>